<feature type="non-terminal residue" evidence="1">
    <location>
        <position position="58"/>
    </location>
</feature>
<accession>A0A841UDN9</accession>
<evidence type="ECO:0000313" key="2">
    <source>
        <dbReference type="Proteomes" id="UP000553776"/>
    </source>
</evidence>
<gene>
    <name evidence="1" type="ORF">H7B90_32100</name>
</gene>
<evidence type="ECO:0000313" key="1">
    <source>
        <dbReference type="EMBL" id="MBB6696041.1"/>
    </source>
</evidence>
<name>A0A841UDN9_9BACL</name>
<proteinExistence type="predicted"/>
<dbReference type="Proteomes" id="UP000553776">
    <property type="component" value="Unassembled WGS sequence"/>
</dbReference>
<dbReference type="EMBL" id="JACJVR010000166">
    <property type="protein sequence ID" value="MBB6696041.1"/>
    <property type="molecule type" value="Genomic_DNA"/>
</dbReference>
<organism evidence="1 2">
    <name type="scientific">Cohnella xylanilytica</name>
    <dbReference type="NCBI Taxonomy" id="557555"/>
    <lineage>
        <taxon>Bacteria</taxon>
        <taxon>Bacillati</taxon>
        <taxon>Bacillota</taxon>
        <taxon>Bacilli</taxon>
        <taxon>Bacillales</taxon>
        <taxon>Paenibacillaceae</taxon>
        <taxon>Cohnella</taxon>
    </lineage>
</organism>
<reference evidence="1 2" key="1">
    <citation type="submission" date="2020-08" db="EMBL/GenBank/DDBJ databases">
        <title>Cohnella phylogeny.</title>
        <authorList>
            <person name="Dunlap C."/>
        </authorList>
    </citation>
    <scope>NUCLEOTIDE SEQUENCE [LARGE SCALE GENOMIC DNA]</scope>
    <source>
        <strain evidence="1 2">DSM 25239</strain>
    </source>
</reference>
<comment type="caution">
    <text evidence="1">The sequence shown here is derived from an EMBL/GenBank/DDBJ whole genome shotgun (WGS) entry which is preliminary data.</text>
</comment>
<keyword evidence="2" id="KW-1185">Reference proteome</keyword>
<sequence>MTSEEKNGRRYPEGIGRNVDRLLSQLDGATREDAAFRDDLKQTLNELTKLKLALDESS</sequence>
<dbReference type="AlphaFoldDB" id="A0A841UDN9"/>
<protein>
    <submittedName>
        <fullName evidence="1">Uncharacterized protein</fullName>
    </submittedName>
</protein>